<dbReference type="NCBIfam" id="TIGR01730">
    <property type="entry name" value="RND_mfp"/>
    <property type="match status" value="1"/>
</dbReference>
<dbReference type="GO" id="GO:0015562">
    <property type="term" value="F:efflux transmembrane transporter activity"/>
    <property type="evidence" value="ECO:0007669"/>
    <property type="project" value="TreeGrafter"/>
</dbReference>
<reference evidence="2 3" key="1">
    <citation type="journal article" date="2009" name="Appl. Environ. Microbiol.">
        <title>Community genomic and proteomic analyses of chemoautotrophic iron-oxidizing "Leptospirillum rubarum" (Group II) and "Leptospirillum ferrodiazotrophum" (Group III) bacteria in acid mine drainage biofilms.</title>
        <authorList>
            <person name="Goltsman D.S."/>
            <person name="Denef V.J."/>
            <person name="Singer S.W."/>
            <person name="VerBerkmoes N.C."/>
            <person name="Lefsrud M."/>
            <person name="Mueller R.S."/>
            <person name="Dick G.J."/>
            <person name="Sun C.L."/>
            <person name="Wheeler K.E."/>
            <person name="Zemla A."/>
            <person name="Baker B.J."/>
            <person name="Hauser L."/>
            <person name="Land M."/>
            <person name="Shah M.B."/>
            <person name="Thelen M.P."/>
            <person name="Hettich R.L."/>
            <person name="Banfield J.F."/>
        </authorList>
    </citation>
    <scope>NUCLEOTIDE SEQUENCE [LARGE SCALE GENOMIC DNA]</scope>
</reference>
<dbReference type="Proteomes" id="UP000009374">
    <property type="component" value="Unassembled WGS sequence"/>
</dbReference>
<dbReference type="Gene3D" id="2.40.50.100">
    <property type="match status" value="1"/>
</dbReference>
<dbReference type="PANTHER" id="PTHR30469:SF15">
    <property type="entry name" value="HLYD FAMILY OF SECRETION PROTEINS"/>
    <property type="match status" value="1"/>
</dbReference>
<dbReference type="SUPFAM" id="SSF111369">
    <property type="entry name" value="HlyD-like secretion proteins"/>
    <property type="match status" value="1"/>
</dbReference>
<evidence type="ECO:0000313" key="3">
    <source>
        <dbReference type="Proteomes" id="UP000009374"/>
    </source>
</evidence>
<keyword evidence="3" id="KW-1185">Reference proteome</keyword>
<accession>C6HWD8</accession>
<dbReference type="PANTHER" id="PTHR30469">
    <property type="entry name" value="MULTIDRUG RESISTANCE PROTEIN MDTA"/>
    <property type="match status" value="1"/>
</dbReference>
<comment type="similarity">
    <text evidence="1">Belongs to the membrane fusion protein (MFP) (TC 8.A.1) family.</text>
</comment>
<gene>
    <name evidence="2" type="ORF">UBAL3_80420066</name>
</gene>
<evidence type="ECO:0000256" key="1">
    <source>
        <dbReference type="ARBA" id="ARBA00009477"/>
    </source>
</evidence>
<dbReference type="AlphaFoldDB" id="C6HWD8"/>
<dbReference type="Gene3D" id="1.10.287.470">
    <property type="entry name" value="Helix hairpin bin"/>
    <property type="match status" value="1"/>
</dbReference>
<dbReference type="EMBL" id="GG693869">
    <property type="protein sequence ID" value="EES53116.1"/>
    <property type="molecule type" value="Genomic_DNA"/>
</dbReference>
<dbReference type="GO" id="GO:1990281">
    <property type="term" value="C:efflux pump complex"/>
    <property type="evidence" value="ECO:0007669"/>
    <property type="project" value="TreeGrafter"/>
</dbReference>
<protein>
    <submittedName>
        <fullName evidence="2">Secretion protein (HlyD)</fullName>
    </submittedName>
</protein>
<name>C6HWD8_9BACT</name>
<dbReference type="Gene3D" id="2.40.30.170">
    <property type="match status" value="1"/>
</dbReference>
<evidence type="ECO:0000313" key="2">
    <source>
        <dbReference type="EMBL" id="EES53116.1"/>
    </source>
</evidence>
<organism evidence="2 3">
    <name type="scientific">Leptospirillum ferrodiazotrophum</name>
    <dbReference type="NCBI Taxonomy" id="412449"/>
    <lineage>
        <taxon>Bacteria</taxon>
        <taxon>Pseudomonadati</taxon>
        <taxon>Nitrospirota</taxon>
        <taxon>Nitrospiria</taxon>
        <taxon>Nitrospirales</taxon>
        <taxon>Nitrospiraceae</taxon>
        <taxon>Leptospirillum</taxon>
    </lineage>
</organism>
<sequence>MPTIAKRLVALIVLLAVAGGAFWALRLRKADETPKDRLVLYGNIDLREVQAAFHDTGRIEKLLFVEGASVHAGELIALMDPVRYQDQVDADTQALLHDTAQEIDAQKTWDRVKRLTRADFNTRQQKDDARAALDMAKAQIQKDVAQKAYDLRQLNDTRLYAPVDGIVQTRILEPGDMAFPQTPVYTLARTRPLWARVYLEEPELGRVHEGMPAIVTSDSYPHESFVGYLGYISPSSEFTPKEVQTVHQRTILVYRARVYLSCPTRKLRLGMPVTVTIPLHGGPTLPARCPDGSPAETIHGGG</sequence>
<proteinExistence type="inferred from homology"/>
<dbReference type="InterPro" id="IPR006143">
    <property type="entry name" value="RND_pump_MFP"/>
</dbReference>